<comment type="caution">
    <text evidence="5">The sequence shown here is derived from an EMBL/GenBank/DDBJ whole genome shotgun (WGS) entry which is preliminary data.</text>
</comment>
<proteinExistence type="predicted"/>
<dbReference type="InterPro" id="IPR001841">
    <property type="entry name" value="Znf_RING"/>
</dbReference>
<dbReference type="Pfam" id="PF13639">
    <property type="entry name" value="zf-RING_2"/>
    <property type="match status" value="1"/>
</dbReference>
<feature type="transmembrane region" description="Helical" evidence="3">
    <location>
        <begin position="21"/>
        <end position="50"/>
    </location>
</feature>
<accession>A0AAD1XJ08</accession>
<dbReference type="Gene3D" id="3.30.40.10">
    <property type="entry name" value="Zinc/RING finger domain, C3HC4 (zinc finger)"/>
    <property type="match status" value="1"/>
</dbReference>
<evidence type="ECO:0000256" key="3">
    <source>
        <dbReference type="SAM" id="Phobius"/>
    </source>
</evidence>
<dbReference type="Proteomes" id="UP001295684">
    <property type="component" value="Unassembled WGS sequence"/>
</dbReference>
<keyword evidence="3" id="KW-1133">Transmembrane helix</keyword>
<keyword evidence="1" id="KW-0862">Zinc</keyword>
<feature type="transmembrane region" description="Helical" evidence="3">
    <location>
        <begin position="117"/>
        <end position="140"/>
    </location>
</feature>
<keyword evidence="6" id="KW-1185">Reference proteome</keyword>
<name>A0AAD1XJ08_EUPCR</name>
<dbReference type="EMBL" id="CAMPGE010014815">
    <property type="protein sequence ID" value="CAI2373465.1"/>
    <property type="molecule type" value="Genomic_DNA"/>
</dbReference>
<keyword evidence="1" id="KW-0479">Metal-binding</keyword>
<protein>
    <recommendedName>
        <fullName evidence="4">RING-type domain-containing protein</fullName>
    </recommendedName>
</protein>
<keyword evidence="3" id="KW-0472">Membrane</keyword>
<evidence type="ECO:0000256" key="2">
    <source>
        <dbReference type="SAM" id="MobiDB-lite"/>
    </source>
</evidence>
<evidence type="ECO:0000259" key="4">
    <source>
        <dbReference type="PROSITE" id="PS50089"/>
    </source>
</evidence>
<dbReference type="SMART" id="SM00184">
    <property type="entry name" value="RING"/>
    <property type="match status" value="1"/>
</dbReference>
<keyword evidence="3" id="KW-0812">Transmembrane</keyword>
<sequence>MLDFIDYITSKLSKVMKCVDYSWDSVLGIMGIMILFSIFMTSLYTVIAYIVMERSILYVSIPSFFVALSCIPLYNYQWKRYKTMMIIQHKVRVKSPTIHKIFFLGSLDPLVLKIKGFGIFLISSFFILYFFILLILLLIFGDFETSDINTQTARNAPPQARNLEADSRAVTHSYVIPFLLSFLLIIYWINKIIISLTFWSIVLFILFVLFCFYSIVYVIYRKEIKQRAEELRQRAIQNRYAADSDNNSDIGRDEESKDSSPSSDSISSASESSNIIRQVIRSMKKTFSMKKSKKKEGLGCSICYENFKDKETIIQLKCNSMHIFHEPCFHSWARRNDTCPLCRQSIVPQSEIA</sequence>
<feature type="transmembrane region" description="Helical" evidence="3">
    <location>
        <begin position="171"/>
        <end position="189"/>
    </location>
</feature>
<evidence type="ECO:0000313" key="5">
    <source>
        <dbReference type="EMBL" id="CAI2373465.1"/>
    </source>
</evidence>
<dbReference type="SUPFAM" id="SSF57850">
    <property type="entry name" value="RING/U-box"/>
    <property type="match status" value="1"/>
</dbReference>
<dbReference type="PANTHER" id="PTHR45676">
    <property type="entry name" value="RING-H2 FINGER PROTEIN ATL51-RELATED"/>
    <property type="match status" value="1"/>
</dbReference>
<feature type="transmembrane region" description="Helical" evidence="3">
    <location>
        <begin position="56"/>
        <end position="76"/>
    </location>
</feature>
<reference evidence="5" key="1">
    <citation type="submission" date="2023-07" db="EMBL/GenBank/DDBJ databases">
        <authorList>
            <consortium name="AG Swart"/>
            <person name="Singh M."/>
            <person name="Singh A."/>
            <person name="Seah K."/>
            <person name="Emmerich C."/>
        </authorList>
    </citation>
    <scope>NUCLEOTIDE SEQUENCE</scope>
    <source>
        <strain evidence="5">DP1</strain>
    </source>
</reference>
<feature type="region of interest" description="Disordered" evidence="2">
    <location>
        <begin position="243"/>
        <end position="272"/>
    </location>
</feature>
<keyword evidence="1" id="KW-0863">Zinc-finger</keyword>
<feature type="domain" description="RING-type" evidence="4">
    <location>
        <begin position="300"/>
        <end position="343"/>
    </location>
</feature>
<feature type="compositionally biased region" description="Low complexity" evidence="2">
    <location>
        <begin position="259"/>
        <end position="272"/>
    </location>
</feature>
<dbReference type="PROSITE" id="PS50089">
    <property type="entry name" value="ZF_RING_2"/>
    <property type="match status" value="1"/>
</dbReference>
<evidence type="ECO:0000313" key="6">
    <source>
        <dbReference type="Proteomes" id="UP001295684"/>
    </source>
</evidence>
<dbReference type="CDD" id="cd16454">
    <property type="entry name" value="RING-H2_PA-TM-RING"/>
    <property type="match status" value="1"/>
</dbReference>
<feature type="transmembrane region" description="Helical" evidence="3">
    <location>
        <begin position="196"/>
        <end position="220"/>
    </location>
</feature>
<dbReference type="GO" id="GO:0008270">
    <property type="term" value="F:zinc ion binding"/>
    <property type="evidence" value="ECO:0007669"/>
    <property type="project" value="UniProtKB-KW"/>
</dbReference>
<organism evidence="5 6">
    <name type="scientific">Euplotes crassus</name>
    <dbReference type="NCBI Taxonomy" id="5936"/>
    <lineage>
        <taxon>Eukaryota</taxon>
        <taxon>Sar</taxon>
        <taxon>Alveolata</taxon>
        <taxon>Ciliophora</taxon>
        <taxon>Intramacronucleata</taxon>
        <taxon>Spirotrichea</taxon>
        <taxon>Hypotrichia</taxon>
        <taxon>Euplotida</taxon>
        <taxon>Euplotidae</taxon>
        <taxon>Moneuplotes</taxon>
    </lineage>
</organism>
<dbReference type="PANTHER" id="PTHR45676:SF41">
    <property type="entry name" value="RING-H2 FINGER PROTEIN ATL66"/>
    <property type="match status" value="1"/>
</dbReference>
<evidence type="ECO:0000256" key="1">
    <source>
        <dbReference type="PROSITE-ProRule" id="PRU00175"/>
    </source>
</evidence>
<dbReference type="InterPro" id="IPR013083">
    <property type="entry name" value="Znf_RING/FYVE/PHD"/>
</dbReference>
<dbReference type="AlphaFoldDB" id="A0AAD1XJ08"/>
<gene>
    <name evidence="5" type="ORF">ECRASSUSDP1_LOCUS14811</name>
</gene>